<evidence type="ECO:0000313" key="3">
    <source>
        <dbReference type="EMBL" id="OGG92225.1"/>
    </source>
</evidence>
<name>A0A1F6G2B6_9BACT</name>
<keyword evidence="1" id="KW-0732">Signal</keyword>
<reference evidence="3 4" key="1">
    <citation type="journal article" date="2016" name="Nat. Commun.">
        <title>Thousands of microbial genomes shed light on interconnected biogeochemical processes in an aquifer system.</title>
        <authorList>
            <person name="Anantharaman K."/>
            <person name="Brown C.T."/>
            <person name="Hug L.A."/>
            <person name="Sharon I."/>
            <person name="Castelle C.J."/>
            <person name="Probst A.J."/>
            <person name="Thomas B.C."/>
            <person name="Singh A."/>
            <person name="Wilkins M.J."/>
            <person name="Karaoz U."/>
            <person name="Brodie E.L."/>
            <person name="Williams K.H."/>
            <person name="Hubbard S.S."/>
            <person name="Banfield J.F."/>
        </authorList>
    </citation>
    <scope>NUCLEOTIDE SEQUENCE [LARGE SCALE GENOMIC DNA]</scope>
</reference>
<evidence type="ECO:0000259" key="2">
    <source>
        <dbReference type="PROSITE" id="PS51272"/>
    </source>
</evidence>
<feature type="domain" description="SLH" evidence="2">
    <location>
        <begin position="76"/>
        <end position="145"/>
    </location>
</feature>
<proteinExistence type="predicted"/>
<sequence>MMHLALLLLPLSFAANLHYADIPPDAWYREEVQEFLNQGYLDSRQPLFRAADRSTRAEFMKLVVELNGGILDEIPSKPSFSDVSAGDWFFGYLEESGREGWTRGDGDCFGKKPCNVRPYDPIMRAEAAVLMRRAFGKKRLGKAPAFADNPAGDWFTDAIQAAADHCILRGDDGTRSVRPHDFVNRAEMVVMLNRVDTGGEYPKCL</sequence>
<protein>
    <recommendedName>
        <fullName evidence="2">SLH domain-containing protein</fullName>
    </recommendedName>
</protein>
<comment type="caution">
    <text evidence="3">The sequence shown here is derived from an EMBL/GenBank/DDBJ whole genome shotgun (WGS) entry which is preliminary data.</text>
</comment>
<dbReference type="Proteomes" id="UP000178601">
    <property type="component" value="Unassembled WGS sequence"/>
</dbReference>
<organism evidence="3 4">
    <name type="scientific">Candidatus Kaiserbacteria bacterium RIFCSPLOWO2_12_FULL_53_8</name>
    <dbReference type="NCBI Taxonomy" id="1798529"/>
    <lineage>
        <taxon>Bacteria</taxon>
        <taxon>Candidatus Kaiseribacteriota</taxon>
    </lineage>
</organism>
<gene>
    <name evidence="3" type="ORF">A3H16_00755</name>
</gene>
<feature type="chain" id="PRO_5009524476" description="SLH domain-containing protein" evidence="1">
    <location>
        <begin position="21"/>
        <end position="205"/>
    </location>
</feature>
<dbReference type="InterPro" id="IPR001119">
    <property type="entry name" value="SLH_dom"/>
</dbReference>
<evidence type="ECO:0000256" key="1">
    <source>
        <dbReference type="SAM" id="SignalP"/>
    </source>
</evidence>
<dbReference type="EMBL" id="MFMQ01000011">
    <property type="protein sequence ID" value="OGG92225.1"/>
    <property type="molecule type" value="Genomic_DNA"/>
</dbReference>
<evidence type="ECO:0000313" key="4">
    <source>
        <dbReference type="Proteomes" id="UP000178601"/>
    </source>
</evidence>
<dbReference type="PROSITE" id="PS51272">
    <property type="entry name" value="SLH"/>
    <property type="match status" value="2"/>
</dbReference>
<accession>A0A1F6G2B6</accession>
<dbReference type="Pfam" id="PF00395">
    <property type="entry name" value="SLH"/>
    <property type="match status" value="1"/>
</dbReference>
<feature type="signal peptide" evidence="1">
    <location>
        <begin position="1"/>
        <end position="20"/>
    </location>
</feature>
<dbReference type="AlphaFoldDB" id="A0A1F6G2B6"/>
<feature type="domain" description="SLH" evidence="2">
    <location>
        <begin position="146"/>
        <end position="205"/>
    </location>
</feature>